<protein>
    <recommendedName>
        <fullName evidence="2">histidine kinase</fullName>
        <ecNumber evidence="2">2.7.13.3</ecNumber>
    </recommendedName>
</protein>
<accession>A0A0F9PCM3</accession>
<dbReference type="NCBIfam" id="TIGR00229">
    <property type="entry name" value="sensory_box"/>
    <property type="match status" value="6"/>
</dbReference>
<dbReference type="CDD" id="cd00130">
    <property type="entry name" value="PAS"/>
    <property type="match status" value="5"/>
</dbReference>
<feature type="domain" description="PAS" evidence="8">
    <location>
        <begin position="294"/>
        <end position="377"/>
    </location>
</feature>
<dbReference type="SUPFAM" id="SSF55785">
    <property type="entry name" value="PYP-like sensor domain (PAS domain)"/>
    <property type="match status" value="7"/>
</dbReference>
<dbReference type="InterPro" id="IPR000014">
    <property type="entry name" value="PAS"/>
</dbReference>
<dbReference type="PRINTS" id="PR00344">
    <property type="entry name" value="BCTRLSENSOR"/>
</dbReference>
<evidence type="ECO:0000313" key="10">
    <source>
        <dbReference type="EMBL" id="KKN29575.1"/>
    </source>
</evidence>
<dbReference type="Gene3D" id="3.30.450.20">
    <property type="entry name" value="PAS domain"/>
    <property type="match status" value="7"/>
</dbReference>
<feature type="domain" description="PAS" evidence="8">
    <location>
        <begin position="668"/>
        <end position="738"/>
    </location>
</feature>
<keyword evidence="3" id="KW-0597">Phosphoprotein</keyword>
<dbReference type="GO" id="GO:0006355">
    <property type="term" value="P:regulation of DNA-templated transcription"/>
    <property type="evidence" value="ECO:0007669"/>
    <property type="project" value="InterPro"/>
</dbReference>
<dbReference type="PANTHER" id="PTHR43304">
    <property type="entry name" value="PHYTOCHROME-LIKE PROTEIN CPH1"/>
    <property type="match status" value="1"/>
</dbReference>
<dbReference type="InterPro" id="IPR000700">
    <property type="entry name" value="PAS-assoc_C"/>
</dbReference>
<dbReference type="GO" id="GO:0000155">
    <property type="term" value="F:phosphorelay sensor kinase activity"/>
    <property type="evidence" value="ECO:0007669"/>
    <property type="project" value="InterPro"/>
</dbReference>
<dbReference type="SUPFAM" id="SSF55874">
    <property type="entry name" value="ATPase domain of HSP90 chaperone/DNA topoisomerase II/histidine kinase"/>
    <property type="match status" value="1"/>
</dbReference>
<feature type="domain" description="PAC" evidence="9">
    <location>
        <begin position="83"/>
        <end position="135"/>
    </location>
</feature>
<feature type="domain" description="PAS" evidence="8">
    <location>
        <begin position="414"/>
        <end position="448"/>
    </location>
</feature>
<dbReference type="SUPFAM" id="SSF47384">
    <property type="entry name" value="Homodimeric domain of signal transducing histidine kinase"/>
    <property type="match status" value="1"/>
</dbReference>
<feature type="coiled-coil region" evidence="6">
    <location>
        <begin position="252"/>
        <end position="297"/>
    </location>
</feature>
<comment type="catalytic activity">
    <reaction evidence="1">
        <text>ATP + protein L-histidine = ADP + protein N-phospho-L-histidine.</text>
        <dbReference type="EC" id="2.7.13.3"/>
    </reaction>
</comment>
<gene>
    <name evidence="10" type="ORF">LCGC14_0842700</name>
</gene>
<dbReference type="PROSITE" id="PS50113">
    <property type="entry name" value="PAC"/>
    <property type="match status" value="4"/>
</dbReference>
<dbReference type="InterPro" id="IPR035965">
    <property type="entry name" value="PAS-like_dom_sf"/>
</dbReference>
<dbReference type="InterPro" id="IPR052162">
    <property type="entry name" value="Sensor_kinase/Photoreceptor"/>
</dbReference>
<dbReference type="PROSITE" id="PS50109">
    <property type="entry name" value="HIS_KIN"/>
    <property type="match status" value="1"/>
</dbReference>
<reference evidence="10" key="1">
    <citation type="journal article" date="2015" name="Nature">
        <title>Complex archaea that bridge the gap between prokaryotes and eukaryotes.</title>
        <authorList>
            <person name="Spang A."/>
            <person name="Saw J.H."/>
            <person name="Jorgensen S.L."/>
            <person name="Zaremba-Niedzwiedzka K."/>
            <person name="Martijn J."/>
            <person name="Lind A.E."/>
            <person name="van Eijk R."/>
            <person name="Schleper C."/>
            <person name="Guy L."/>
            <person name="Ettema T.J."/>
        </authorList>
    </citation>
    <scope>NUCLEOTIDE SEQUENCE</scope>
</reference>
<feature type="domain" description="PAC" evidence="9">
    <location>
        <begin position="613"/>
        <end position="667"/>
    </location>
</feature>
<evidence type="ECO:0000256" key="2">
    <source>
        <dbReference type="ARBA" id="ARBA00012438"/>
    </source>
</evidence>
<feature type="domain" description="Histidine kinase" evidence="7">
    <location>
        <begin position="1023"/>
        <end position="1243"/>
    </location>
</feature>
<dbReference type="PANTHER" id="PTHR43304:SF1">
    <property type="entry name" value="PAC DOMAIN-CONTAINING PROTEIN"/>
    <property type="match status" value="1"/>
</dbReference>
<dbReference type="Gene3D" id="2.10.70.100">
    <property type="match status" value="1"/>
</dbReference>
<evidence type="ECO:0000256" key="1">
    <source>
        <dbReference type="ARBA" id="ARBA00000085"/>
    </source>
</evidence>
<dbReference type="Pfam" id="PF13426">
    <property type="entry name" value="PAS_9"/>
    <property type="match status" value="2"/>
</dbReference>
<dbReference type="CDD" id="cd00075">
    <property type="entry name" value="HATPase"/>
    <property type="match status" value="1"/>
</dbReference>
<dbReference type="Pfam" id="PF00989">
    <property type="entry name" value="PAS"/>
    <property type="match status" value="2"/>
</dbReference>
<dbReference type="InterPro" id="IPR036097">
    <property type="entry name" value="HisK_dim/P_sf"/>
</dbReference>
<proteinExistence type="predicted"/>
<comment type="caution">
    <text evidence="10">The sequence shown here is derived from an EMBL/GenBank/DDBJ whole genome shotgun (WGS) entry which is preliminary data.</text>
</comment>
<dbReference type="FunFam" id="3.30.565.10:FF:000006">
    <property type="entry name" value="Sensor histidine kinase WalK"/>
    <property type="match status" value="1"/>
</dbReference>
<dbReference type="InterPro" id="IPR001610">
    <property type="entry name" value="PAC"/>
</dbReference>
<dbReference type="EC" id="2.7.13.3" evidence="2"/>
<dbReference type="InterPro" id="IPR005467">
    <property type="entry name" value="His_kinase_dom"/>
</dbReference>
<evidence type="ECO:0000256" key="3">
    <source>
        <dbReference type="ARBA" id="ARBA00022553"/>
    </source>
</evidence>
<dbReference type="Gene3D" id="3.30.565.10">
    <property type="entry name" value="Histidine kinase-like ATPase, C-terminal domain"/>
    <property type="match status" value="1"/>
</dbReference>
<evidence type="ECO:0000256" key="5">
    <source>
        <dbReference type="ARBA" id="ARBA00022777"/>
    </source>
</evidence>
<evidence type="ECO:0000256" key="4">
    <source>
        <dbReference type="ARBA" id="ARBA00022679"/>
    </source>
</evidence>
<dbReference type="SMART" id="SM00091">
    <property type="entry name" value="PAS"/>
    <property type="match status" value="6"/>
</dbReference>
<evidence type="ECO:0000259" key="9">
    <source>
        <dbReference type="PROSITE" id="PS50113"/>
    </source>
</evidence>
<evidence type="ECO:0000256" key="6">
    <source>
        <dbReference type="SAM" id="Coils"/>
    </source>
</evidence>
<dbReference type="Pfam" id="PF00512">
    <property type="entry name" value="HisKA"/>
    <property type="match status" value="1"/>
</dbReference>
<dbReference type="EMBL" id="LAZR01002476">
    <property type="protein sequence ID" value="KKN29575.1"/>
    <property type="molecule type" value="Genomic_DNA"/>
</dbReference>
<dbReference type="SMART" id="SM00086">
    <property type="entry name" value="PAC"/>
    <property type="match status" value="4"/>
</dbReference>
<evidence type="ECO:0000259" key="8">
    <source>
        <dbReference type="PROSITE" id="PS50112"/>
    </source>
</evidence>
<dbReference type="InterPro" id="IPR003594">
    <property type="entry name" value="HATPase_dom"/>
</dbReference>
<keyword evidence="4" id="KW-0808">Transferase</keyword>
<dbReference type="Gene3D" id="1.10.287.130">
    <property type="match status" value="1"/>
</dbReference>
<feature type="domain" description="PAC" evidence="9">
    <location>
        <begin position="858"/>
        <end position="912"/>
    </location>
</feature>
<feature type="domain" description="PAS" evidence="8">
    <location>
        <begin position="787"/>
        <end position="857"/>
    </location>
</feature>
<feature type="domain" description="PAC" evidence="9">
    <location>
        <begin position="740"/>
        <end position="790"/>
    </location>
</feature>
<dbReference type="SMART" id="SM00387">
    <property type="entry name" value="HATPase_c"/>
    <property type="match status" value="1"/>
</dbReference>
<dbReference type="Pfam" id="PF08448">
    <property type="entry name" value="PAS_4"/>
    <property type="match status" value="1"/>
</dbReference>
<organism evidence="10">
    <name type="scientific">marine sediment metagenome</name>
    <dbReference type="NCBI Taxonomy" id="412755"/>
    <lineage>
        <taxon>unclassified sequences</taxon>
        <taxon>metagenomes</taxon>
        <taxon>ecological metagenomes</taxon>
    </lineage>
</organism>
<name>A0A0F9PCM3_9ZZZZ</name>
<dbReference type="InterPro" id="IPR013656">
    <property type="entry name" value="PAS_4"/>
</dbReference>
<dbReference type="Pfam" id="PF12860">
    <property type="entry name" value="PAS_7"/>
    <property type="match status" value="1"/>
</dbReference>
<dbReference type="SMART" id="SM00388">
    <property type="entry name" value="HisKA"/>
    <property type="match status" value="1"/>
</dbReference>
<evidence type="ECO:0000259" key="7">
    <source>
        <dbReference type="PROSITE" id="PS50109"/>
    </source>
</evidence>
<sequence length="1243" mass="143338">MASINKDNYNPEENLLATLNDLDIGFVKVSNDGTILNHNLTFNKIFSYNREENLIGTKILDYWLNFEERNKFREILFKNGIVKKYIAPVKKVDGKEIFLELNFKLIKNSNGEIISTEGTFVELTERIRIEQELKESEERYKTILNGIVNGVWVSDKDDTINYTNKGMGIIAGMPSEQMINLKVLTDFPESTLHYFRPYYLKAKNTLKSVFYNSVPVETPAGRQSFQSGWLIPIEKEGKYDGIICTVEDVTERKKAEQKLKESEKKLSKFNLELEQKIEERTKELKESEEIYHSLSDQYKMLLESITDGVFVLDKNWDYVMINKTATEMVQMSVDQMIGNKLTVLFPGFEQTQFFKIYSDVMNKRKTKRVVGDLIHPDGRKGYYEVSVYPVTEGILCITRDITEKIISEQKLKESKEILRSTLESTADGILVVDEKGQISHTNSKFADMWRIPQDLIDKGDDQKLLDYVLSQLKDPEAFISKVEQLYRSTSESFDTLYFKDGRIFERFSSPLVIDAEIKGRVWSFRDITEAKKSEEALKDSERRLKEAQALGKIGYWEFDIISQQITWSDQVYEIYNRDPSLGPPSVEEEATYYTPDTSERLQEYTLRALEFGEEFDYDFEANLPNGMNVQLAALMRSIKNRKGQVVKLVGTVQDITERKIAEHDLKESEKKLKIIFENANDAISIHDLNGNFYTVNKTYCERLGYTREELLKLTPRDLNTPEYADLVSSRILEVREKGFSIFEAEHKTKDGRVIPVEISSRSIQYDDKPSILSIVRDITERKKAEDELNLFKSIIDASNEAIAISDLEGNLIYINPAHESLFGRSLEEAQKLNYRDFYPPESVEVLNNIVAPTVSKGESWEGVLDVYGVDGRFFPLWERADSVRDEEGNMLYGFGLMHDITERKEKEKEIFDLARFPSENPYPILRVNRNGIMYINDAGQKLLNVVDSDQIPEIFQESVKNSFESNQISESEVEIDNRVYSFAITPIKDTDYVNIYGMDITERKQVEENLKEVNKLKSEFLRRASHELKTPLISIKGFSDLILTMHREELNPDILSKLGEINQGCERLQNIINDLIHTSRLESSELKPKFEREDLTFLINYCVDELSAIATKREHSINIELPNSLIARFEKEEIHDVITNLLSNAIKYTPPKGWIDIKTETLDDFIVVSIKDNGVGFTEEQKDRIFQQFGKIERYGQGIDLGIDGSGLGLYISKKIVESHGGKIWMESEGKNKGSTFYFSLPK</sequence>
<keyword evidence="6" id="KW-0175">Coiled coil</keyword>
<dbReference type="InterPro" id="IPR013767">
    <property type="entry name" value="PAS_fold"/>
</dbReference>
<dbReference type="PROSITE" id="PS50112">
    <property type="entry name" value="PAS"/>
    <property type="match status" value="5"/>
</dbReference>
<dbReference type="InterPro" id="IPR036890">
    <property type="entry name" value="HATPase_C_sf"/>
</dbReference>
<dbReference type="AlphaFoldDB" id="A0A0F9PCM3"/>
<feature type="domain" description="PAS" evidence="8">
    <location>
        <begin position="136"/>
        <end position="187"/>
    </location>
</feature>
<dbReference type="InterPro" id="IPR003661">
    <property type="entry name" value="HisK_dim/P_dom"/>
</dbReference>
<keyword evidence="5" id="KW-0418">Kinase</keyword>
<dbReference type="CDD" id="cd00082">
    <property type="entry name" value="HisKA"/>
    <property type="match status" value="1"/>
</dbReference>
<dbReference type="Pfam" id="PF02518">
    <property type="entry name" value="HATPase_c"/>
    <property type="match status" value="1"/>
</dbReference>
<dbReference type="InterPro" id="IPR004358">
    <property type="entry name" value="Sig_transdc_His_kin-like_C"/>
</dbReference>